<evidence type="ECO:0000256" key="1">
    <source>
        <dbReference type="ARBA" id="ARBA00004141"/>
    </source>
</evidence>
<comment type="caution">
    <text evidence="6">The sequence shown here is derived from an EMBL/GenBank/DDBJ whole genome shotgun (WGS) entry which is preliminary data.</text>
</comment>
<sequence length="186" mass="20634">MGFIDIVISALLVFGFYKGFKNGLFVELASLVAFFVGILFAIKFSYIVSGILEKNVLWSCKTIQVSAFVITLALVIVGVHLIAKLLSGIASFAFLGWANTLAGGIFGALKMILLIGIILNLFQKVNINNMIVSRERQDSSLFFNPCMKTSETLLPVLGDWFTDLKEKTEKWEQPSDQNRDEVKDSV</sequence>
<dbReference type="EMBL" id="MTCY01000007">
    <property type="protein sequence ID" value="OWP78922.1"/>
    <property type="molecule type" value="Genomic_DNA"/>
</dbReference>
<dbReference type="AlphaFoldDB" id="A0A246GCU1"/>
<name>A0A246GCU1_9FLAO</name>
<keyword evidence="3 5" id="KW-1133">Transmembrane helix</keyword>
<proteinExistence type="predicted"/>
<reference evidence="6 7" key="1">
    <citation type="journal article" date="2017" name="Infect. Genet. Evol.">
        <title>Comparative genome analysis of fish pathogen Flavobacterium columnare reveals extensive sequence diversity within the species.</title>
        <authorList>
            <person name="Kayansamruaj P."/>
            <person name="Dong H.T."/>
            <person name="Hirono I."/>
            <person name="Kondo H."/>
            <person name="Senapin S."/>
            <person name="Rodkhum C."/>
        </authorList>
    </citation>
    <scope>NUCLEOTIDE SEQUENCE [LARGE SCALE GENOMIC DNA]</scope>
    <source>
        <strain evidence="6 7">1214</strain>
    </source>
</reference>
<dbReference type="GO" id="GO:0016020">
    <property type="term" value="C:membrane"/>
    <property type="evidence" value="ECO:0007669"/>
    <property type="project" value="UniProtKB-SubCell"/>
</dbReference>
<dbReference type="GO" id="GO:0009403">
    <property type="term" value="P:toxin biosynthetic process"/>
    <property type="evidence" value="ECO:0007669"/>
    <property type="project" value="InterPro"/>
</dbReference>
<feature type="transmembrane region" description="Helical" evidence="5">
    <location>
        <begin position="67"/>
        <end position="95"/>
    </location>
</feature>
<dbReference type="PANTHER" id="PTHR37306:SF1">
    <property type="entry name" value="COLICIN V PRODUCTION PROTEIN"/>
    <property type="match status" value="1"/>
</dbReference>
<keyword evidence="2 5" id="KW-0812">Transmembrane</keyword>
<evidence type="ECO:0000256" key="5">
    <source>
        <dbReference type="SAM" id="Phobius"/>
    </source>
</evidence>
<dbReference type="InterPro" id="IPR003825">
    <property type="entry name" value="Colicin-V_CvpA"/>
</dbReference>
<evidence type="ECO:0000313" key="7">
    <source>
        <dbReference type="Proteomes" id="UP000198034"/>
    </source>
</evidence>
<evidence type="ECO:0000256" key="3">
    <source>
        <dbReference type="ARBA" id="ARBA00022989"/>
    </source>
</evidence>
<dbReference type="Pfam" id="PF02674">
    <property type="entry name" value="Colicin_V"/>
    <property type="match status" value="1"/>
</dbReference>
<gene>
    <name evidence="6" type="ORF">BWK62_03930</name>
</gene>
<evidence type="ECO:0000256" key="4">
    <source>
        <dbReference type="ARBA" id="ARBA00023136"/>
    </source>
</evidence>
<accession>A0A246GCU1</accession>
<protein>
    <submittedName>
        <fullName evidence="6">Colicin V production protein</fullName>
    </submittedName>
</protein>
<feature type="transmembrane region" description="Helical" evidence="5">
    <location>
        <begin position="24"/>
        <end position="46"/>
    </location>
</feature>
<dbReference type="Proteomes" id="UP000198034">
    <property type="component" value="Unassembled WGS sequence"/>
</dbReference>
<evidence type="ECO:0000256" key="2">
    <source>
        <dbReference type="ARBA" id="ARBA00022692"/>
    </source>
</evidence>
<feature type="transmembrane region" description="Helical" evidence="5">
    <location>
        <begin position="101"/>
        <end position="122"/>
    </location>
</feature>
<comment type="subcellular location">
    <subcellularLocation>
        <location evidence="1">Membrane</location>
        <topology evidence="1">Multi-pass membrane protein</topology>
    </subcellularLocation>
</comment>
<keyword evidence="4 5" id="KW-0472">Membrane</keyword>
<evidence type="ECO:0000313" key="6">
    <source>
        <dbReference type="EMBL" id="OWP78922.1"/>
    </source>
</evidence>
<organism evidence="6 7">
    <name type="scientific">Flavobacterium columnare</name>
    <dbReference type="NCBI Taxonomy" id="996"/>
    <lineage>
        <taxon>Bacteria</taxon>
        <taxon>Pseudomonadati</taxon>
        <taxon>Bacteroidota</taxon>
        <taxon>Flavobacteriia</taxon>
        <taxon>Flavobacteriales</taxon>
        <taxon>Flavobacteriaceae</taxon>
        <taxon>Flavobacterium</taxon>
    </lineage>
</organism>
<dbReference type="PANTHER" id="PTHR37306">
    <property type="entry name" value="COLICIN V PRODUCTION PROTEIN"/>
    <property type="match status" value="1"/>
</dbReference>